<reference evidence="1" key="1">
    <citation type="journal article" date="2020" name="Stud. Mycol.">
        <title>101 Dothideomycetes genomes: a test case for predicting lifestyles and emergence of pathogens.</title>
        <authorList>
            <person name="Haridas S."/>
            <person name="Albert R."/>
            <person name="Binder M."/>
            <person name="Bloem J."/>
            <person name="Labutti K."/>
            <person name="Salamov A."/>
            <person name="Andreopoulos B."/>
            <person name="Baker S."/>
            <person name="Barry K."/>
            <person name="Bills G."/>
            <person name="Bluhm B."/>
            <person name="Cannon C."/>
            <person name="Castanera R."/>
            <person name="Culley D."/>
            <person name="Daum C."/>
            <person name="Ezra D."/>
            <person name="Gonzalez J."/>
            <person name="Henrissat B."/>
            <person name="Kuo A."/>
            <person name="Liang C."/>
            <person name="Lipzen A."/>
            <person name="Lutzoni F."/>
            <person name="Magnuson J."/>
            <person name="Mondo S."/>
            <person name="Nolan M."/>
            <person name="Ohm R."/>
            <person name="Pangilinan J."/>
            <person name="Park H.-J."/>
            <person name="Ramirez L."/>
            <person name="Alfaro M."/>
            <person name="Sun H."/>
            <person name="Tritt A."/>
            <person name="Yoshinaga Y."/>
            <person name="Zwiers L.-H."/>
            <person name="Turgeon B."/>
            <person name="Goodwin S."/>
            <person name="Spatafora J."/>
            <person name="Crous P."/>
            <person name="Grigoriev I."/>
        </authorList>
    </citation>
    <scope>NUCLEOTIDE SEQUENCE</scope>
    <source>
        <strain evidence="1">SCOH1-5</strain>
    </source>
</reference>
<dbReference type="EMBL" id="ML992682">
    <property type="protein sequence ID" value="KAF2210284.1"/>
    <property type="molecule type" value="Genomic_DNA"/>
</dbReference>
<dbReference type="Proteomes" id="UP000799539">
    <property type="component" value="Unassembled WGS sequence"/>
</dbReference>
<dbReference type="InterPro" id="IPR022198">
    <property type="entry name" value="DUF3723"/>
</dbReference>
<keyword evidence="2" id="KW-1185">Reference proteome</keyword>
<dbReference type="AlphaFoldDB" id="A0A6A6FA37"/>
<evidence type="ECO:0000313" key="1">
    <source>
        <dbReference type="EMBL" id="KAF2210284.1"/>
    </source>
</evidence>
<evidence type="ECO:0000313" key="2">
    <source>
        <dbReference type="Proteomes" id="UP000799539"/>
    </source>
</evidence>
<organism evidence="1 2">
    <name type="scientific">Cercospora zeae-maydis SCOH1-5</name>
    <dbReference type="NCBI Taxonomy" id="717836"/>
    <lineage>
        <taxon>Eukaryota</taxon>
        <taxon>Fungi</taxon>
        <taxon>Dikarya</taxon>
        <taxon>Ascomycota</taxon>
        <taxon>Pezizomycotina</taxon>
        <taxon>Dothideomycetes</taxon>
        <taxon>Dothideomycetidae</taxon>
        <taxon>Mycosphaerellales</taxon>
        <taxon>Mycosphaerellaceae</taxon>
        <taxon>Cercospora</taxon>
    </lineage>
</organism>
<dbReference type="OrthoDB" id="5421195at2759"/>
<protein>
    <submittedName>
        <fullName evidence="1">Uncharacterized protein</fullName>
    </submittedName>
</protein>
<proteinExistence type="predicted"/>
<name>A0A6A6FA37_9PEZI</name>
<sequence length="142" mass="16161">MVSDDVQTELHQRFLGCGRVLLRHLEYGSARDETGSNVQRLRGIFERGCHRFDPEHFVPVLVDHDLLSRLLITTGVTSSDLTYQSPPLISVPLGTKLRCLHGRHRLLAAQEHLKCLPTNDQWWGVKFFDSGSAACRSWVNLR</sequence>
<gene>
    <name evidence="1" type="ORF">CERZMDRAFT_45788</name>
</gene>
<dbReference type="Pfam" id="PF12520">
    <property type="entry name" value="DUF3723"/>
    <property type="match status" value="1"/>
</dbReference>
<accession>A0A6A6FA37</accession>